<name>A0A5B7BXT2_DAVIN</name>
<reference evidence="1" key="1">
    <citation type="submission" date="2019-08" db="EMBL/GenBank/DDBJ databases">
        <title>Reference gene set and small RNA set construction with multiple tissues from Davidia involucrata Baill.</title>
        <authorList>
            <person name="Yang H."/>
            <person name="Zhou C."/>
            <person name="Li G."/>
            <person name="Wang J."/>
            <person name="Gao P."/>
            <person name="Wang M."/>
            <person name="Wang R."/>
            <person name="Zhao Y."/>
        </authorList>
    </citation>
    <scope>NUCLEOTIDE SEQUENCE</scope>
    <source>
        <tissue evidence="1">Mixed with DoveR01_LX</tissue>
    </source>
</reference>
<gene>
    <name evidence="1" type="ORF">Din_042839</name>
</gene>
<evidence type="ECO:0000313" key="1">
    <source>
        <dbReference type="EMBL" id="MPA73398.1"/>
    </source>
</evidence>
<dbReference type="AlphaFoldDB" id="A0A5B7BXT2"/>
<dbReference type="EMBL" id="GHES01042839">
    <property type="protein sequence ID" value="MPA73398.1"/>
    <property type="molecule type" value="Transcribed_RNA"/>
</dbReference>
<accession>A0A5B7BXT2</accession>
<protein>
    <submittedName>
        <fullName evidence="1">Putative Coatomer subunit alpha-3</fullName>
    </submittedName>
</protein>
<organism evidence="1">
    <name type="scientific">Davidia involucrata</name>
    <name type="common">Dove tree</name>
    <dbReference type="NCBI Taxonomy" id="16924"/>
    <lineage>
        <taxon>Eukaryota</taxon>
        <taxon>Viridiplantae</taxon>
        <taxon>Streptophyta</taxon>
        <taxon>Embryophyta</taxon>
        <taxon>Tracheophyta</taxon>
        <taxon>Spermatophyta</taxon>
        <taxon>Magnoliopsida</taxon>
        <taxon>eudicotyledons</taxon>
        <taxon>Gunneridae</taxon>
        <taxon>Pentapetalae</taxon>
        <taxon>asterids</taxon>
        <taxon>Cornales</taxon>
        <taxon>Nyssaceae</taxon>
        <taxon>Davidia</taxon>
    </lineage>
</organism>
<proteinExistence type="predicted"/>
<sequence>MEVESPVVDTLEHSQKLRAFSGQSRKDKVGLGEFKEQDTSDEPVFDHKLSRHGALNINGSIFDFITQCLDMPRANSVDTMTEKTPQASVLCVVLGARMLVTTVKLARNLCRCTLYMDGLC</sequence>